<dbReference type="Pfam" id="PF17963">
    <property type="entry name" value="Big_9"/>
    <property type="match status" value="2"/>
</dbReference>
<sequence length="434" mass="43636">MATISSSIGTGTQAVGIVRAVVGTVKAVSRDGVERVLQVGDRVFADEMIETADPGAVSILFNNGGHLDLGRDSDVLLDSDVYGPANMDTAEVAASIEAVQQAILAGGDPTVDQEAPAAGGGTEDSSSVTAAPVVERTGEQLTPESGFETRGLDDGRVVREFQVGGEENSLASLAAAPGEIPNHAPVADPLVLSVDEGASMIAGRVTASDQDGDSLTYRLVSDAPAGLVFSADGSFTFDPSDPAYDGLSVGESAEFTVIYEVDDGQGGTDTATLLLTVNGTNDAPTAEPDNVSTDEDTPVTIDVLNNDSDVDGDSLTVTTATAGNGTVTINPDGTLDYAPDAGFNGYDTVTYTISDGHGGTATTTVAVAVGAVNDAPEASPIADQSGDDAEVVNLDVSGHFSDPDGDSLSYSATGLPPGLSIDPATGVISGTLTS</sequence>
<proteinExistence type="predicted"/>
<dbReference type="Gene3D" id="2.60.40.2810">
    <property type="match status" value="1"/>
</dbReference>
<dbReference type="Proteomes" id="UP000886251">
    <property type="component" value="Unassembled WGS sequence"/>
</dbReference>
<dbReference type="InterPro" id="IPR013783">
    <property type="entry name" value="Ig-like_fold"/>
</dbReference>
<organism evidence="3">
    <name type="scientific">Sedimenticola thiotaurini</name>
    <dbReference type="NCBI Taxonomy" id="1543721"/>
    <lineage>
        <taxon>Bacteria</taxon>
        <taxon>Pseudomonadati</taxon>
        <taxon>Pseudomonadota</taxon>
        <taxon>Gammaproteobacteria</taxon>
        <taxon>Chromatiales</taxon>
        <taxon>Sedimenticolaceae</taxon>
        <taxon>Sedimenticola</taxon>
    </lineage>
</organism>
<feature type="non-terminal residue" evidence="3">
    <location>
        <position position="434"/>
    </location>
</feature>
<dbReference type="PROSITE" id="PS50268">
    <property type="entry name" value="CADHERIN_2"/>
    <property type="match status" value="1"/>
</dbReference>
<dbReference type="AlphaFoldDB" id="A0A831W8H0"/>
<dbReference type="NCBIfam" id="NF033682">
    <property type="entry name" value="retention_LapA"/>
    <property type="match status" value="1"/>
</dbReference>
<dbReference type="NCBIfam" id="NF012211">
    <property type="entry name" value="tand_rpt_95"/>
    <property type="match status" value="2"/>
</dbReference>
<protein>
    <submittedName>
        <fullName evidence="3">Retention module-containing protein</fullName>
    </submittedName>
</protein>
<evidence type="ECO:0000259" key="2">
    <source>
        <dbReference type="PROSITE" id="PS50268"/>
    </source>
</evidence>
<dbReference type="NCBIfam" id="TIGR01965">
    <property type="entry name" value="VCBS_repeat"/>
    <property type="match status" value="1"/>
</dbReference>
<dbReference type="SUPFAM" id="SSF49313">
    <property type="entry name" value="Cadherin-like"/>
    <property type="match status" value="1"/>
</dbReference>
<dbReference type="InterPro" id="IPR047777">
    <property type="entry name" value="LapA-like_RM"/>
</dbReference>
<feature type="region of interest" description="Disordered" evidence="1">
    <location>
        <begin position="109"/>
        <end position="151"/>
    </location>
</feature>
<dbReference type="InterPro" id="IPR010221">
    <property type="entry name" value="VCBS_dom"/>
</dbReference>
<feature type="domain" description="Cadherin" evidence="2">
    <location>
        <begin position="186"/>
        <end position="286"/>
    </location>
</feature>
<reference evidence="3" key="1">
    <citation type="journal article" date="2020" name="mSystems">
        <title>Genome- and Community-Level Interaction Insights into Carbon Utilization and Element Cycling Functions of Hydrothermarchaeota in Hydrothermal Sediment.</title>
        <authorList>
            <person name="Zhou Z."/>
            <person name="Liu Y."/>
            <person name="Xu W."/>
            <person name="Pan J."/>
            <person name="Luo Z.H."/>
            <person name="Li M."/>
        </authorList>
    </citation>
    <scope>NUCLEOTIDE SEQUENCE [LARGE SCALE GENOMIC DNA]</scope>
    <source>
        <strain evidence="3">HyVt-443</strain>
    </source>
</reference>
<dbReference type="Gene3D" id="2.60.40.10">
    <property type="entry name" value="Immunoglobulins"/>
    <property type="match status" value="2"/>
</dbReference>
<name>A0A831W8H0_9GAMM</name>
<dbReference type="InterPro" id="IPR015919">
    <property type="entry name" value="Cadherin-like_sf"/>
</dbReference>
<dbReference type="InterPro" id="IPR002126">
    <property type="entry name" value="Cadherin-like_dom"/>
</dbReference>
<evidence type="ECO:0000256" key="1">
    <source>
        <dbReference type="SAM" id="MobiDB-lite"/>
    </source>
</evidence>
<dbReference type="GO" id="GO:0016020">
    <property type="term" value="C:membrane"/>
    <property type="evidence" value="ECO:0007669"/>
    <property type="project" value="InterPro"/>
</dbReference>
<dbReference type="GO" id="GO:0005509">
    <property type="term" value="F:calcium ion binding"/>
    <property type="evidence" value="ECO:0007669"/>
    <property type="project" value="InterPro"/>
</dbReference>
<comment type="caution">
    <text evidence="3">The sequence shown here is derived from an EMBL/GenBank/DDBJ whole genome shotgun (WGS) entry which is preliminary data.</text>
</comment>
<dbReference type="GO" id="GO:0007156">
    <property type="term" value="P:homophilic cell adhesion via plasma membrane adhesion molecules"/>
    <property type="evidence" value="ECO:0007669"/>
    <property type="project" value="InterPro"/>
</dbReference>
<gene>
    <name evidence="3" type="ORF">ENI96_14185</name>
</gene>
<dbReference type="EMBL" id="DRKP01000180">
    <property type="protein sequence ID" value="HEB97566.1"/>
    <property type="molecule type" value="Genomic_DNA"/>
</dbReference>
<evidence type="ECO:0000313" key="3">
    <source>
        <dbReference type="EMBL" id="HEB97566.1"/>
    </source>
</evidence>
<accession>A0A831W8H0</accession>
<dbReference type="Pfam" id="PF05345">
    <property type="entry name" value="He_PIG"/>
    <property type="match status" value="1"/>
</dbReference>